<evidence type="ECO:0000256" key="1">
    <source>
        <dbReference type="SAM" id="MobiDB-lite"/>
    </source>
</evidence>
<evidence type="ECO:0000313" key="2">
    <source>
        <dbReference type="EMBL" id="QRN75872.1"/>
    </source>
</evidence>
<protein>
    <submittedName>
        <fullName evidence="2">Transposase</fullName>
    </submittedName>
</protein>
<dbReference type="AlphaFoldDB" id="A0A891ZW22"/>
<dbReference type="SUPFAM" id="SSF53098">
    <property type="entry name" value="Ribonuclease H-like"/>
    <property type="match status" value="1"/>
</dbReference>
<name>A0A891ZW22_ECOLX</name>
<accession>A0A891ZW22</accession>
<dbReference type="Gene3D" id="1.10.740.10">
    <property type="entry name" value="Transferase Inhibitor Protein From Tn5, Chain"/>
    <property type="match status" value="1"/>
</dbReference>
<dbReference type="InterPro" id="IPR014737">
    <property type="entry name" value="Transposase_Tn5-like_C"/>
</dbReference>
<dbReference type="EMBL" id="MW495061">
    <property type="protein sequence ID" value="QRN75872.1"/>
    <property type="molecule type" value="Genomic_DNA"/>
</dbReference>
<keyword evidence="2" id="KW-0614">Plasmid</keyword>
<sequence>MQMQHLRLAILSSRLCVEAFSDGSYSNNENEGSALLGYTRYFCSFRSLWRILPHALLVASVTDQGRTRGANPAQYGTSGATKKALASRCAERDSTPQDRAAEPRQRADFCSPEALVRITPSDLPECFHHRQNDRHRTRYNADDTSTSELAGLGSACQKANHHPPAGQSTTVRSRQESSLGWTPLSSEWVKCVAISLPCSTNTAIMYWRWLCRRSTVISSITFSAVQPGCSLSVSARSSQITGKSSWEALTKRCRKPPSNTSGPIPTRQKWTLSVNVLTGHKESNSLNLMKFYSLRIWRCLTRNWRNIWRCITAKDSTRRSHYRRPWNIFYKRTKIAICGGPIHSKRTGRPGWVDMWDGWFRLQDMVEAGDEDSLSGDLIKRQPRSGIHYAGFF</sequence>
<geneLocation type="plasmid" evidence="2">
    <name>pS802-CTX-M</name>
</geneLocation>
<dbReference type="InterPro" id="IPR012337">
    <property type="entry name" value="RNaseH-like_sf"/>
</dbReference>
<reference evidence="2" key="1">
    <citation type="submission" date="2021-01" db="EMBL/GenBank/DDBJ databases">
        <authorList>
            <person name="Lopes R."/>
            <person name="Pedro J.P.R."/>
            <person name="Dos Santos L.D.R."/>
            <person name="Gallo I.F.L."/>
            <person name="Stehling E.G."/>
        </authorList>
    </citation>
    <scope>NUCLEOTIDE SEQUENCE</scope>
    <source>
        <strain evidence="2">S802</strain>
        <plasmid evidence="2">pS802-CTX-M</plasmid>
    </source>
</reference>
<feature type="region of interest" description="Disordered" evidence="1">
    <location>
        <begin position="155"/>
        <end position="174"/>
    </location>
</feature>
<organism evidence="2">
    <name type="scientific">Escherichia coli</name>
    <dbReference type="NCBI Taxonomy" id="562"/>
    <lineage>
        <taxon>Bacteria</taxon>
        <taxon>Pseudomonadati</taxon>
        <taxon>Pseudomonadota</taxon>
        <taxon>Gammaproteobacteria</taxon>
        <taxon>Enterobacterales</taxon>
        <taxon>Enterobacteriaceae</taxon>
        <taxon>Escherichia</taxon>
    </lineage>
</organism>
<proteinExistence type="predicted"/>